<accession>A0A6V8N674</accession>
<evidence type="ECO:0000313" key="2">
    <source>
        <dbReference type="Proteomes" id="UP000587586"/>
    </source>
</evidence>
<name>A0A6V8N674_9BACT</name>
<dbReference type="Proteomes" id="UP000587586">
    <property type="component" value="Unassembled WGS sequence"/>
</dbReference>
<dbReference type="RefSeq" id="WP_183360440.1">
    <property type="nucleotide sequence ID" value="NZ_BLXZ01000003.1"/>
</dbReference>
<evidence type="ECO:0000313" key="1">
    <source>
        <dbReference type="EMBL" id="GFO67900.1"/>
    </source>
</evidence>
<evidence type="ECO:0008006" key="3">
    <source>
        <dbReference type="Google" id="ProtNLM"/>
    </source>
</evidence>
<sequence>MRPFLLAVTLISLAGCGGRLTGYNLKATLGHTDYQDGNTSIYTGASIDAHFDVLPAR</sequence>
<keyword evidence="2" id="KW-1185">Reference proteome</keyword>
<comment type="caution">
    <text evidence="1">The sequence shown here is derived from an EMBL/GenBank/DDBJ whole genome shotgun (WGS) entry which is preliminary data.</text>
</comment>
<organism evidence="1 2">
    <name type="scientific">Geomonas limicola</name>
    <dbReference type="NCBI Taxonomy" id="2740186"/>
    <lineage>
        <taxon>Bacteria</taxon>
        <taxon>Pseudomonadati</taxon>
        <taxon>Thermodesulfobacteriota</taxon>
        <taxon>Desulfuromonadia</taxon>
        <taxon>Geobacterales</taxon>
        <taxon>Geobacteraceae</taxon>
        <taxon>Geomonas</taxon>
    </lineage>
</organism>
<gene>
    <name evidence="1" type="ORF">GMLC_14790</name>
</gene>
<proteinExistence type="predicted"/>
<dbReference type="AlphaFoldDB" id="A0A6V8N674"/>
<dbReference type="EMBL" id="BLXZ01000003">
    <property type="protein sequence ID" value="GFO67900.1"/>
    <property type="molecule type" value="Genomic_DNA"/>
</dbReference>
<reference evidence="2" key="1">
    <citation type="submission" date="2020-06" db="EMBL/GenBank/DDBJ databases">
        <title>Draft genomic sequecing of Geomonas sp. Red745.</title>
        <authorList>
            <person name="Itoh H."/>
            <person name="Xu Z.X."/>
            <person name="Ushijima N."/>
            <person name="Masuda Y."/>
            <person name="Shiratori Y."/>
            <person name="Senoo K."/>
        </authorList>
    </citation>
    <scope>NUCLEOTIDE SEQUENCE [LARGE SCALE GENOMIC DNA]</scope>
    <source>
        <strain evidence="2">Red745</strain>
    </source>
</reference>
<dbReference type="PROSITE" id="PS51257">
    <property type="entry name" value="PROKAR_LIPOPROTEIN"/>
    <property type="match status" value="1"/>
</dbReference>
<protein>
    <recommendedName>
        <fullName evidence="3">Lipoprotein</fullName>
    </recommendedName>
</protein>